<dbReference type="Gene3D" id="3.40.50.720">
    <property type="entry name" value="NAD(P)-binding Rossmann-like Domain"/>
    <property type="match status" value="1"/>
</dbReference>
<keyword evidence="2" id="KW-0521">NADP</keyword>
<reference evidence="5 6" key="1">
    <citation type="journal article" date="2015" name="Front. Microbiol.">
        <title>Genome sequence of the plant growth promoting endophytic yeast Rhodotorula graminis WP1.</title>
        <authorList>
            <person name="Firrincieli A."/>
            <person name="Otillar R."/>
            <person name="Salamov A."/>
            <person name="Schmutz J."/>
            <person name="Khan Z."/>
            <person name="Redman R.S."/>
            <person name="Fleck N.D."/>
            <person name="Lindquist E."/>
            <person name="Grigoriev I.V."/>
            <person name="Doty S.L."/>
        </authorList>
    </citation>
    <scope>NUCLEOTIDE SEQUENCE [LARGE SCALE GENOMIC DNA]</scope>
    <source>
        <strain evidence="5 6">WP1</strain>
    </source>
</reference>
<organism evidence="5 6">
    <name type="scientific">Rhodotorula graminis (strain WP1)</name>
    <dbReference type="NCBI Taxonomy" id="578459"/>
    <lineage>
        <taxon>Eukaryota</taxon>
        <taxon>Fungi</taxon>
        <taxon>Dikarya</taxon>
        <taxon>Basidiomycota</taxon>
        <taxon>Pucciniomycotina</taxon>
        <taxon>Microbotryomycetes</taxon>
        <taxon>Sporidiobolales</taxon>
        <taxon>Sporidiobolaceae</taxon>
        <taxon>Rhodotorula</taxon>
    </lineage>
</organism>
<sequence length="275" mass="28610">MALAASNLLRNRVVAITGASQGIGRGIALGCAQAGANVVVHHLGTDSTTRDARHLVRELDDLRQRAAGPAPHAGPPAAIEVSGDISDPKTADAIVDATVAAYGRLDGLVSNAGVCPFFSFLDIPHDVWRSTRSINLDGAFYVVQAAARQMRAQEPQGGAIVAVSSISALVGGGQQAHYTPTKAGVKSLMESCAISLSPYKIRCNSVLPGTIETPINANDLADKDKRAYMEGRIPLGRLGRPDDLSGPTVFLLSDMAQYVTGASVLVDGGAFVNLQ</sequence>
<evidence type="ECO:0000313" key="5">
    <source>
        <dbReference type="EMBL" id="KPV74484.1"/>
    </source>
</evidence>
<dbReference type="AlphaFoldDB" id="A0A194S1U5"/>
<accession>A0A194S1U5</accession>
<evidence type="ECO:0000256" key="3">
    <source>
        <dbReference type="ARBA" id="ARBA00023002"/>
    </source>
</evidence>
<dbReference type="Proteomes" id="UP000053890">
    <property type="component" value="Unassembled WGS sequence"/>
</dbReference>
<dbReference type="CDD" id="cd05233">
    <property type="entry name" value="SDR_c"/>
    <property type="match status" value="1"/>
</dbReference>
<comment type="similarity">
    <text evidence="1">Belongs to the short-chain dehydrogenases/reductases (SDR) family.</text>
</comment>
<dbReference type="PANTHER" id="PTHR42760:SF83">
    <property type="entry name" value="(3R)-3-HYDROXYACYL-COA DEHYDROGENASE"/>
    <property type="match status" value="1"/>
</dbReference>
<dbReference type="RefSeq" id="XP_018270533.1">
    <property type="nucleotide sequence ID" value="XM_018412811.1"/>
</dbReference>
<dbReference type="FunFam" id="3.40.50.720:FF:000417">
    <property type="entry name" value="Glucose 1-dehydrogenase, putative"/>
    <property type="match status" value="1"/>
</dbReference>
<evidence type="ECO:0000313" key="6">
    <source>
        <dbReference type="Proteomes" id="UP000053890"/>
    </source>
</evidence>
<dbReference type="OrthoDB" id="47007at2759"/>
<gene>
    <name evidence="5" type="ORF">RHOBADRAFT_28028</name>
</gene>
<dbReference type="GO" id="GO:0019301">
    <property type="term" value="P:rhamnose catabolic process"/>
    <property type="evidence" value="ECO:0007669"/>
    <property type="project" value="UniProtKB-ARBA"/>
</dbReference>
<evidence type="ECO:0000256" key="2">
    <source>
        <dbReference type="ARBA" id="ARBA00022857"/>
    </source>
</evidence>
<dbReference type="GO" id="GO:0048038">
    <property type="term" value="F:quinone binding"/>
    <property type="evidence" value="ECO:0007669"/>
    <property type="project" value="TreeGrafter"/>
</dbReference>
<dbReference type="PANTHER" id="PTHR42760">
    <property type="entry name" value="SHORT-CHAIN DEHYDROGENASES/REDUCTASES FAMILY MEMBER"/>
    <property type="match status" value="1"/>
</dbReference>
<dbReference type="EMBL" id="KQ474080">
    <property type="protein sequence ID" value="KPV74484.1"/>
    <property type="molecule type" value="Genomic_DNA"/>
</dbReference>
<protein>
    <submittedName>
        <fullName evidence="5">Uncharacterized protein</fullName>
    </submittedName>
</protein>
<dbReference type="Pfam" id="PF13561">
    <property type="entry name" value="adh_short_C2"/>
    <property type="match status" value="1"/>
</dbReference>
<dbReference type="InterPro" id="IPR002347">
    <property type="entry name" value="SDR_fam"/>
</dbReference>
<evidence type="ECO:0000256" key="1">
    <source>
        <dbReference type="ARBA" id="ARBA00006484"/>
    </source>
</evidence>
<dbReference type="STRING" id="578459.A0A194S1U5"/>
<dbReference type="GO" id="GO:0016616">
    <property type="term" value="F:oxidoreductase activity, acting on the CH-OH group of donors, NAD or NADP as acceptor"/>
    <property type="evidence" value="ECO:0007669"/>
    <property type="project" value="TreeGrafter"/>
</dbReference>
<evidence type="ECO:0000256" key="4">
    <source>
        <dbReference type="ARBA" id="ARBA00023308"/>
    </source>
</evidence>
<dbReference type="OMA" id="WEVANVI"/>
<keyword evidence="3" id="KW-0560">Oxidoreductase</keyword>
<dbReference type="GO" id="GO:0006633">
    <property type="term" value="P:fatty acid biosynthetic process"/>
    <property type="evidence" value="ECO:0007669"/>
    <property type="project" value="TreeGrafter"/>
</dbReference>
<name>A0A194S1U5_RHOGW</name>
<dbReference type="PRINTS" id="PR00080">
    <property type="entry name" value="SDRFAMILY"/>
</dbReference>
<proteinExistence type="inferred from homology"/>
<dbReference type="PRINTS" id="PR00081">
    <property type="entry name" value="GDHRDH"/>
</dbReference>
<dbReference type="GeneID" id="28973260"/>
<keyword evidence="4" id="KW-0684">Rhamnose metabolism</keyword>
<dbReference type="InterPro" id="IPR036291">
    <property type="entry name" value="NAD(P)-bd_dom_sf"/>
</dbReference>
<dbReference type="SUPFAM" id="SSF51735">
    <property type="entry name" value="NAD(P)-binding Rossmann-fold domains"/>
    <property type="match status" value="1"/>
</dbReference>
<keyword evidence="6" id="KW-1185">Reference proteome</keyword>